<dbReference type="Proteomes" id="UP000254925">
    <property type="component" value="Unassembled WGS sequence"/>
</dbReference>
<comment type="caution">
    <text evidence="3">The sequence shown here is derived from an EMBL/GenBank/DDBJ whole genome shotgun (WGS) entry which is preliminary data.</text>
</comment>
<evidence type="ECO:0000313" key="3">
    <source>
        <dbReference type="EMBL" id="RDI61113.1"/>
    </source>
</evidence>
<gene>
    <name evidence="3" type="ORF">DES45_102508</name>
</gene>
<dbReference type="EMBL" id="QQBB01000002">
    <property type="protein sequence ID" value="RDI61113.1"/>
    <property type="molecule type" value="Genomic_DNA"/>
</dbReference>
<keyword evidence="2" id="KW-0472">Membrane</keyword>
<evidence type="ECO:0000256" key="2">
    <source>
        <dbReference type="SAM" id="Phobius"/>
    </source>
</evidence>
<protein>
    <submittedName>
        <fullName evidence="3">Uncharacterized protein</fullName>
    </submittedName>
</protein>
<organism evidence="3 4">
    <name type="scientific">Microvirga subterranea</name>
    <dbReference type="NCBI Taxonomy" id="186651"/>
    <lineage>
        <taxon>Bacteria</taxon>
        <taxon>Pseudomonadati</taxon>
        <taxon>Pseudomonadota</taxon>
        <taxon>Alphaproteobacteria</taxon>
        <taxon>Hyphomicrobiales</taxon>
        <taxon>Methylobacteriaceae</taxon>
        <taxon>Microvirga</taxon>
    </lineage>
</organism>
<evidence type="ECO:0000313" key="4">
    <source>
        <dbReference type="Proteomes" id="UP000254925"/>
    </source>
</evidence>
<keyword evidence="4" id="KW-1185">Reference proteome</keyword>
<feature type="transmembrane region" description="Helical" evidence="2">
    <location>
        <begin position="14"/>
        <end position="35"/>
    </location>
</feature>
<proteinExistence type="predicted"/>
<feature type="region of interest" description="Disordered" evidence="1">
    <location>
        <begin position="117"/>
        <end position="136"/>
    </location>
</feature>
<evidence type="ECO:0000256" key="1">
    <source>
        <dbReference type="SAM" id="MobiDB-lite"/>
    </source>
</evidence>
<accession>A0A370HRD4</accession>
<sequence>MLDGNSFLTYGLEFAPAIVTVLAAALGAWIVWRLVRSALGLFFRKAEERPEPAAYSIIHERREPMLGPVVEPSRPSSATIPDAADVLALKASIDALTRQIASLENRLLPALETLGSPDLAAPAKRDSVAPKTPLAS</sequence>
<reference evidence="3 4" key="1">
    <citation type="submission" date="2018-07" db="EMBL/GenBank/DDBJ databases">
        <title>Genomic Encyclopedia of Type Strains, Phase IV (KMG-IV): sequencing the most valuable type-strain genomes for metagenomic binning, comparative biology and taxonomic classification.</title>
        <authorList>
            <person name="Goeker M."/>
        </authorList>
    </citation>
    <scope>NUCLEOTIDE SEQUENCE [LARGE SCALE GENOMIC DNA]</scope>
    <source>
        <strain evidence="3 4">DSM 14364</strain>
    </source>
</reference>
<keyword evidence="2" id="KW-1133">Transmembrane helix</keyword>
<dbReference type="AlphaFoldDB" id="A0A370HRD4"/>
<dbReference type="OrthoDB" id="8020467at2"/>
<keyword evidence="2" id="KW-0812">Transmembrane</keyword>
<dbReference type="RefSeq" id="WP_114769285.1">
    <property type="nucleotide sequence ID" value="NZ_QQBB01000002.1"/>
</dbReference>
<name>A0A370HRD4_9HYPH</name>